<dbReference type="InterPro" id="IPR036291">
    <property type="entry name" value="NAD(P)-bd_dom_sf"/>
</dbReference>
<keyword evidence="1" id="KW-1133">Transmembrane helix</keyword>
<keyword evidence="1" id="KW-0812">Transmembrane</keyword>
<protein>
    <recommendedName>
        <fullName evidence="6">2-dehydropantoate 2-reductase</fullName>
    </recommendedName>
</protein>
<proteinExistence type="predicted"/>
<dbReference type="Pfam" id="PF08546">
    <property type="entry name" value="ApbA_C"/>
    <property type="match status" value="1"/>
</dbReference>
<dbReference type="EMBL" id="JAPZBO010000003">
    <property type="protein sequence ID" value="KAJ5320735.1"/>
    <property type="molecule type" value="Genomic_DNA"/>
</dbReference>
<dbReference type="InterPro" id="IPR013332">
    <property type="entry name" value="KPR_N"/>
</dbReference>
<evidence type="ECO:0000313" key="5">
    <source>
        <dbReference type="Proteomes" id="UP001147746"/>
    </source>
</evidence>
<evidence type="ECO:0000313" key="4">
    <source>
        <dbReference type="EMBL" id="KAJ5320735.1"/>
    </source>
</evidence>
<dbReference type="InterPro" id="IPR051402">
    <property type="entry name" value="KPR-Related"/>
</dbReference>
<dbReference type="Pfam" id="PF02558">
    <property type="entry name" value="ApbA"/>
    <property type="match status" value="1"/>
</dbReference>
<dbReference type="InterPro" id="IPR013752">
    <property type="entry name" value="KPA_reductase"/>
</dbReference>
<dbReference type="AlphaFoldDB" id="A0A9W9PZE4"/>
<dbReference type="Gene3D" id="1.10.1040.10">
    <property type="entry name" value="N-(1-d-carboxylethyl)-l-norvaline Dehydrogenase, domain 2"/>
    <property type="match status" value="1"/>
</dbReference>
<dbReference type="InterPro" id="IPR008927">
    <property type="entry name" value="6-PGluconate_DH-like_C_sf"/>
</dbReference>
<dbReference type="SUPFAM" id="SSF48179">
    <property type="entry name" value="6-phosphogluconate dehydrogenase C-terminal domain-like"/>
    <property type="match status" value="1"/>
</dbReference>
<comment type="caution">
    <text evidence="4">The sequence shown here is derived from an EMBL/GenBank/DDBJ whole genome shotgun (WGS) entry which is preliminary data.</text>
</comment>
<name>A0A9W9PZE4_9EURO</name>
<feature type="domain" description="Ketopantoate reductase N-terminal" evidence="2">
    <location>
        <begin position="8"/>
        <end position="111"/>
    </location>
</feature>
<reference evidence="4" key="2">
    <citation type="journal article" date="2023" name="IMA Fungus">
        <title>Comparative genomic study of the Penicillium genus elucidates a diverse pangenome and 15 lateral gene transfer events.</title>
        <authorList>
            <person name="Petersen C."/>
            <person name="Sorensen T."/>
            <person name="Nielsen M.R."/>
            <person name="Sondergaard T.E."/>
            <person name="Sorensen J.L."/>
            <person name="Fitzpatrick D.A."/>
            <person name="Frisvad J.C."/>
            <person name="Nielsen K.L."/>
        </authorList>
    </citation>
    <scope>NUCLEOTIDE SEQUENCE</scope>
    <source>
        <strain evidence="4">IBT 21472</strain>
    </source>
</reference>
<dbReference type="GO" id="GO:0005737">
    <property type="term" value="C:cytoplasm"/>
    <property type="evidence" value="ECO:0007669"/>
    <property type="project" value="TreeGrafter"/>
</dbReference>
<dbReference type="InterPro" id="IPR013328">
    <property type="entry name" value="6PGD_dom2"/>
</dbReference>
<evidence type="ECO:0000256" key="1">
    <source>
        <dbReference type="SAM" id="Phobius"/>
    </source>
</evidence>
<evidence type="ECO:0000259" key="2">
    <source>
        <dbReference type="Pfam" id="PF02558"/>
    </source>
</evidence>
<accession>A0A9W9PZE4</accession>
<dbReference type="SUPFAM" id="SSF51735">
    <property type="entry name" value="NAD(P)-binding Rossmann-fold domains"/>
    <property type="match status" value="1"/>
</dbReference>
<dbReference type="Gene3D" id="3.40.50.720">
    <property type="entry name" value="NAD(P)-binding Rossmann-like Domain"/>
    <property type="match status" value="1"/>
</dbReference>
<organism evidence="4 5">
    <name type="scientific">Penicillium atrosanguineum</name>
    <dbReference type="NCBI Taxonomy" id="1132637"/>
    <lineage>
        <taxon>Eukaryota</taxon>
        <taxon>Fungi</taxon>
        <taxon>Dikarya</taxon>
        <taxon>Ascomycota</taxon>
        <taxon>Pezizomycotina</taxon>
        <taxon>Eurotiomycetes</taxon>
        <taxon>Eurotiomycetidae</taxon>
        <taxon>Eurotiales</taxon>
        <taxon>Aspergillaceae</taxon>
        <taxon>Penicillium</taxon>
    </lineage>
</organism>
<dbReference type="FunFam" id="1.10.1040.10:FF:000017">
    <property type="entry name" value="2-dehydropantoate 2-reductase"/>
    <property type="match status" value="1"/>
</dbReference>
<dbReference type="PANTHER" id="PTHR21708:SF40">
    <property type="entry name" value="REDUCTASE FAMILY PROTEIN, PUTATIVE (AFU_ORTHOLOGUE AFUA_2G14497)-RELATED"/>
    <property type="match status" value="1"/>
</dbReference>
<dbReference type="PANTHER" id="PTHR21708">
    <property type="entry name" value="PROBABLE 2-DEHYDROPANTOATE 2-REDUCTASE"/>
    <property type="match status" value="1"/>
</dbReference>
<sequence length="288" mass="32169">MPDQIDVLLYGLGAIGSFYAFILSRSHHVRLTVVARSNYEAVNANYLPHSNKPVVRSPSEASTVDYVVCAHKAIDQEDVAVQLKPVVDQSRTTIVIIQNGVGATQISPGIVKHTKSEDMQIGLFPNRQVEGVTDQRRLDTFAGLLRNGETRFQILEDIQKKRWEKVVWNVAWNSITALTMVDTQTWLHSSDYAEPFTRELMLEVIHIARGCGVALNNELPDQFIGKIKAMPGIGSSMQTDCKNGRPMEIDVILGFPVRKSRELGIKAPYLESLYVILRAIDGRLRTAL</sequence>
<reference evidence="4" key="1">
    <citation type="submission" date="2022-12" db="EMBL/GenBank/DDBJ databases">
        <authorList>
            <person name="Petersen C."/>
        </authorList>
    </citation>
    <scope>NUCLEOTIDE SEQUENCE</scope>
    <source>
        <strain evidence="4">IBT 21472</strain>
    </source>
</reference>
<feature type="domain" description="Ketopantoate reductase C-terminal" evidence="3">
    <location>
        <begin position="157"/>
        <end position="280"/>
    </location>
</feature>
<gene>
    <name evidence="4" type="ORF">N7476_003737</name>
</gene>
<keyword evidence="1" id="KW-0472">Membrane</keyword>
<keyword evidence="5" id="KW-1185">Reference proteome</keyword>
<evidence type="ECO:0000259" key="3">
    <source>
        <dbReference type="Pfam" id="PF08546"/>
    </source>
</evidence>
<evidence type="ECO:0008006" key="6">
    <source>
        <dbReference type="Google" id="ProtNLM"/>
    </source>
</evidence>
<feature type="transmembrane region" description="Helical" evidence="1">
    <location>
        <begin position="7"/>
        <end position="24"/>
    </location>
</feature>
<dbReference type="Proteomes" id="UP001147746">
    <property type="component" value="Unassembled WGS sequence"/>
</dbReference>